<gene>
    <name evidence="10" type="ORF">QR98_0034250</name>
</gene>
<dbReference type="InterPro" id="IPR046357">
    <property type="entry name" value="PPIase_dom_sf"/>
</dbReference>
<feature type="region of interest" description="Disordered" evidence="9">
    <location>
        <begin position="1"/>
        <end position="35"/>
    </location>
</feature>
<dbReference type="Proteomes" id="UP000616769">
    <property type="component" value="Unassembled WGS sequence"/>
</dbReference>
<dbReference type="VEuPathDB" id="VectorBase:SSCA007613"/>
<dbReference type="SUPFAM" id="SSF48452">
    <property type="entry name" value="TPR-like"/>
    <property type="match status" value="1"/>
</dbReference>
<dbReference type="AlphaFoldDB" id="A0A132A1P2"/>
<evidence type="ECO:0000256" key="4">
    <source>
        <dbReference type="ARBA" id="ARBA00022803"/>
    </source>
</evidence>
<dbReference type="InterPro" id="IPR011990">
    <property type="entry name" value="TPR-like_helical_dom_sf"/>
</dbReference>
<dbReference type="EMBL" id="JXLN01010025">
    <property type="protein sequence ID" value="KPM04968.1"/>
    <property type="molecule type" value="Genomic_DNA"/>
</dbReference>
<keyword evidence="4 8" id="KW-0802">TPR repeat</keyword>
<dbReference type="EC" id="5.2.1.8" evidence="2 7"/>
<evidence type="ECO:0000313" key="11">
    <source>
        <dbReference type="Proteomes" id="UP000616769"/>
    </source>
</evidence>
<keyword evidence="5 7" id="KW-0697">Rotamase</keyword>
<accession>A0A132A1P2</accession>
<keyword evidence="6 7" id="KW-0413">Isomerase</keyword>
<dbReference type="PANTHER" id="PTHR46512:SF9">
    <property type="entry name" value="PEPTIDYLPROLYL ISOMERASE"/>
    <property type="match status" value="1"/>
</dbReference>
<dbReference type="OMA" id="FGAEGNE"/>
<evidence type="ECO:0000256" key="8">
    <source>
        <dbReference type="PROSITE-ProRule" id="PRU00339"/>
    </source>
</evidence>
<dbReference type="FunFam" id="3.10.50.40:FF:000006">
    <property type="entry name" value="Peptidyl-prolyl cis-trans isomerase"/>
    <property type="match status" value="1"/>
</dbReference>
<dbReference type="Pfam" id="PF00254">
    <property type="entry name" value="FKBP_C"/>
    <property type="match status" value="2"/>
</dbReference>
<dbReference type="PANTHER" id="PTHR46512">
    <property type="entry name" value="PEPTIDYLPROLYL ISOMERASE"/>
    <property type="match status" value="1"/>
</dbReference>
<sequence>MEGDFDRSSQYNSSKFSSDDNDDETLDDKEIDISPNKDGKLMKLILKKGKGWETPGNGDEVSVHYVGKLADGTQFDSSRDRGEKFQFTLGAKQVIEGWDVGVKTMKRGEISRFTIDSSLAYGEKGSPPVIPANATLFFDIELFNWKLEDITKKKDGGVLRKILIDGTEWTTPNEGSTCTIEYTGLYNEKVFETRNVVFYLGEGSEENLVQAIEIAVQKMKKGEKCEIIVKPKYAFGEGIGCEKFGIPNDYEQVKYIITLKSFENLKEADEMDNTKRIEQAILIKNKGTKYFKESKFKLAIKQYKQVLQFIGLLSNYDAESKPKAEEISLAGHLNLAMCFLKIEDFHLAKKHCDEALEIDSRNEKGLFRRGLAYCGQNEFELAKKDFLKILEIDPNNNAAKSQVNNCTIKIKEHNQKERIKYQNMFEKFAKQDREVR</sequence>
<dbReference type="Gene3D" id="3.10.50.40">
    <property type="match status" value="2"/>
</dbReference>
<keyword evidence="3" id="KW-0677">Repeat</keyword>
<reference evidence="10 11" key="1">
    <citation type="journal article" date="2015" name="Parasit. Vectors">
        <title>Draft genome of the scabies mite.</title>
        <authorList>
            <person name="Rider S.D.Jr."/>
            <person name="Morgan M.S."/>
            <person name="Arlian L.G."/>
        </authorList>
    </citation>
    <scope>NUCLEOTIDE SEQUENCE [LARGE SCALE GENOMIC DNA]</scope>
    <source>
        <strain evidence="10">Arlian Lab</strain>
    </source>
</reference>
<evidence type="ECO:0000256" key="9">
    <source>
        <dbReference type="SAM" id="MobiDB-lite"/>
    </source>
</evidence>
<evidence type="ECO:0000256" key="5">
    <source>
        <dbReference type="ARBA" id="ARBA00023110"/>
    </source>
</evidence>
<comment type="caution">
    <text evidence="10">The sequence shown here is derived from an EMBL/GenBank/DDBJ whole genome shotgun (WGS) entry which is preliminary data.</text>
</comment>
<dbReference type="InterPro" id="IPR001179">
    <property type="entry name" value="PPIase_FKBP_dom"/>
</dbReference>
<dbReference type="SUPFAM" id="SSF54534">
    <property type="entry name" value="FKBP-like"/>
    <property type="match status" value="2"/>
</dbReference>
<dbReference type="Pfam" id="PF13181">
    <property type="entry name" value="TPR_8"/>
    <property type="match status" value="1"/>
</dbReference>
<evidence type="ECO:0000256" key="3">
    <source>
        <dbReference type="ARBA" id="ARBA00022737"/>
    </source>
</evidence>
<proteinExistence type="predicted"/>
<evidence type="ECO:0000313" key="10">
    <source>
        <dbReference type="EMBL" id="KPM04968.1"/>
    </source>
</evidence>
<dbReference type="SMART" id="SM00028">
    <property type="entry name" value="TPR"/>
    <property type="match status" value="3"/>
</dbReference>
<comment type="catalytic activity">
    <reaction evidence="1 7">
        <text>[protein]-peptidylproline (omega=180) = [protein]-peptidylproline (omega=0)</text>
        <dbReference type="Rhea" id="RHEA:16237"/>
        <dbReference type="Rhea" id="RHEA-COMP:10747"/>
        <dbReference type="Rhea" id="RHEA-COMP:10748"/>
        <dbReference type="ChEBI" id="CHEBI:83833"/>
        <dbReference type="ChEBI" id="CHEBI:83834"/>
        <dbReference type="EC" id="5.2.1.8"/>
    </reaction>
</comment>
<dbReference type="Pfam" id="PF00515">
    <property type="entry name" value="TPR_1"/>
    <property type="match status" value="1"/>
</dbReference>
<evidence type="ECO:0000256" key="6">
    <source>
        <dbReference type="ARBA" id="ARBA00023235"/>
    </source>
</evidence>
<feature type="repeat" description="TPR" evidence="8">
    <location>
        <begin position="363"/>
        <end position="396"/>
    </location>
</feature>
<dbReference type="PROSITE" id="PS50059">
    <property type="entry name" value="FKBP_PPIASE"/>
    <property type="match status" value="2"/>
</dbReference>
<dbReference type="Gene3D" id="1.25.40.10">
    <property type="entry name" value="Tetratricopeptide repeat domain"/>
    <property type="match status" value="1"/>
</dbReference>
<evidence type="ECO:0000256" key="7">
    <source>
        <dbReference type="PROSITE-ProRule" id="PRU00277"/>
    </source>
</evidence>
<organism evidence="10 11">
    <name type="scientific">Sarcoptes scabiei</name>
    <name type="common">Itch mite</name>
    <name type="synonym">Acarus scabiei</name>
    <dbReference type="NCBI Taxonomy" id="52283"/>
    <lineage>
        <taxon>Eukaryota</taxon>
        <taxon>Metazoa</taxon>
        <taxon>Ecdysozoa</taxon>
        <taxon>Arthropoda</taxon>
        <taxon>Chelicerata</taxon>
        <taxon>Arachnida</taxon>
        <taxon>Acari</taxon>
        <taxon>Acariformes</taxon>
        <taxon>Sarcoptiformes</taxon>
        <taxon>Astigmata</taxon>
        <taxon>Psoroptidia</taxon>
        <taxon>Sarcoptoidea</taxon>
        <taxon>Sarcoptidae</taxon>
        <taxon>Sarcoptinae</taxon>
        <taxon>Sarcoptes</taxon>
    </lineage>
</organism>
<dbReference type="PROSITE" id="PS50005">
    <property type="entry name" value="TPR"/>
    <property type="match status" value="1"/>
</dbReference>
<feature type="compositionally biased region" description="Acidic residues" evidence="9">
    <location>
        <begin position="19"/>
        <end position="30"/>
    </location>
</feature>
<name>A0A132A1P2_SARSC</name>
<protein>
    <recommendedName>
        <fullName evidence="2 7">peptidylprolyl isomerase</fullName>
        <ecNumber evidence="2 7">5.2.1.8</ecNumber>
    </recommendedName>
</protein>
<evidence type="ECO:0000256" key="2">
    <source>
        <dbReference type="ARBA" id="ARBA00013194"/>
    </source>
</evidence>
<dbReference type="OrthoDB" id="433738at2759"/>
<dbReference type="InterPro" id="IPR050754">
    <property type="entry name" value="FKBP4/5/8-like"/>
</dbReference>
<dbReference type="InterPro" id="IPR019734">
    <property type="entry name" value="TPR_rpt"/>
</dbReference>
<dbReference type="GO" id="GO:0003755">
    <property type="term" value="F:peptidyl-prolyl cis-trans isomerase activity"/>
    <property type="evidence" value="ECO:0007669"/>
    <property type="project" value="UniProtKB-KW"/>
</dbReference>
<dbReference type="FunFam" id="1.25.40.10:FF:000008">
    <property type="entry name" value="Peptidylprolyl isomerase"/>
    <property type="match status" value="1"/>
</dbReference>
<evidence type="ECO:0000256" key="1">
    <source>
        <dbReference type="ARBA" id="ARBA00000971"/>
    </source>
</evidence>
<dbReference type="FunFam" id="3.10.50.40:FF:000013">
    <property type="entry name" value="Peptidylprolyl isomerase"/>
    <property type="match status" value="1"/>
</dbReference>